<evidence type="ECO:0000313" key="2">
    <source>
        <dbReference type="Proteomes" id="UP000823891"/>
    </source>
</evidence>
<gene>
    <name evidence="1" type="ORF">H9761_05690</name>
</gene>
<accession>A0A9D2NFB0</accession>
<reference evidence="1" key="2">
    <citation type="submission" date="2021-04" db="EMBL/GenBank/DDBJ databases">
        <authorList>
            <person name="Gilroy R."/>
        </authorList>
    </citation>
    <scope>NUCLEOTIDE SEQUENCE</scope>
    <source>
        <strain evidence="1">USAMLcec2-132</strain>
    </source>
</reference>
<comment type="caution">
    <text evidence="1">The sequence shown here is derived from an EMBL/GenBank/DDBJ whole genome shotgun (WGS) entry which is preliminary data.</text>
</comment>
<dbReference type="AlphaFoldDB" id="A0A9D2NFB0"/>
<dbReference type="Proteomes" id="UP000823891">
    <property type="component" value="Unassembled WGS sequence"/>
</dbReference>
<proteinExistence type="predicted"/>
<sequence>MNYQLEIKQIVDFPRCRIYREFLQTLMKDKSIRTTGSSYLFYFMVLCSYANFRTSYRRLEGISYLVGPGEWICKSSELTEWFRVRFQHQAFSILDTLQRQNYISYTRLGHGHLVRFSITNWKKHNTVLDYNYPCLKDVGFFFFPISAVHELISMGKCSEMDIVLDLWIHAIYNDEQVQGSNIGPVVYFRNCTGNPLVNYSDLAIRWGISRSSVSRILNKLQGMEYLSLISFTGRHGSIIYLCNYLSTMFNISDVMIDKEEVSMTFCMSVQTKEENSLSDNSEILDEQISINDSIPETAFSVSESDMKQIVKKVVKILATQGIPCTACPLTHYKLYRLSDCGETDIKYSLSIRCPGRGTQYLFEISIRQ</sequence>
<organism evidence="1 2">
    <name type="scientific">Candidatus Eisenbergiella merdavium</name>
    <dbReference type="NCBI Taxonomy" id="2838551"/>
    <lineage>
        <taxon>Bacteria</taxon>
        <taxon>Bacillati</taxon>
        <taxon>Bacillota</taxon>
        <taxon>Clostridia</taxon>
        <taxon>Lachnospirales</taxon>
        <taxon>Lachnospiraceae</taxon>
        <taxon>Eisenbergiella</taxon>
    </lineage>
</organism>
<reference evidence="1" key="1">
    <citation type="journal article" date="2021" name="PeerJ">
        <title>Extensive microbial diversity within the chicken gut microbiome revealed by metagenomics and culture.</title>
        <authorList>
            <person name="Gilroy R."/>
            <person name="Ravi A."/>
            <person name="Getino M."/>
            <person name="Pursley I."/>
            <person name="Horton D.L."/>
            <person name="Alikhan N.F."/>
            <person name="Baker D."/>
            <person name="Gharbi K."/>
            <person name="Hall N."/>
            <person name="Watson M."/>
            <person name="Adriaenssens E.M."/>
            <person name="Foster-Nyarko E."/>
            <person name="Jarju S."/>
            <person name="Secka A."/>
            <person name="Antonio M."/>
            <person name="Oren A."/>
            <person name="Chaudhuri R.R."/>
            <person name="La Ragione R."/>
            <person name="Hildebrand F."/>
            <person name="Pallen M.J."/>
        </authorList>
    </citation>
    <scope>NUCLEOTIDE SEQUENCE</scope>
    <source>
        <strain evidence="1">USAMLcec2-132</strain>
    </source>
</reference>
<protein>
    <submittedName>
        <fullName evidence="1">Transposase family protein</fullName>
    </submittedName>
</protein>
<name>A0A9D2NFB0_9FIRM</name>
<evidence type="ECO:0000313" key="1">
    <source>
        <dbReference type="EMBL" id="HJC23181.1"/>
    </source>
</evidence>
<dbReference type="EMBL" id="DWWS01000021">
    <property type="protein sequence ID" value="HJC23181.1"/>
    <property type="molecule type" value="Genomic_DNA"/>
</dbReference>